<dbReference type="InterPro" id="IPR008271">
    <property type="entry name" value="Ser/Thr_kinase_AS"/>
</dbReference>
<dbReference type="PROSITE" id="PS00108">
    <property type="entry name" value="PROTEIN_KINASE_ST"/>
    <property type="match status" value="1"/>
</dbReference>
<dbReference type="PANTHER" id="PTHR24346">
    <property type="entry name" value="MAP/MICROTUBULE AFFINITY-REGULATING KINASE"/>
    <property type="match status" value="1"/>
</dbReference>
<keyword evidence="2" id="KW-0723">Serine/threonine-protein kinase</keyword>
<evidence type="ECO:0000259" key="7">
    <source>
        <dbReference type="PROSITE" id="PS50011"/>
    </source>
</evidence>
<protein>
    <recommendedName>
        <fullName evidence="7">Protein kinase domain-containing protein</fullName>
    </recommendedName>
</protein>
<dbReference type="Proteomes" id="UP000054524">
    <property type="component" value="Unassembled WGS sequence"/>
</dbReference>
<dbReference type="GO" id="GO:0005524">
    <property type="term" value="F:ATP binding"/>
    <property type="evidence" value="ECO:0007669"/>
    <property type="project" value="UniProtKB-KW"/>
</dbReference>
<dbReference type="GO" id="GO:0005737">
    <property type="term" value="C:cytoplasm"/>
    <property type="evidence" value="ECO:0007669"/>
    <property type="project" value="TreeGrafter"/>
</dbReference>
<dbReference type="GeneID" id="77676146"/>
<organism evidence="8 9">
    <name type="scientific">Nematocida ausubeli (strain ATCC PRA-371 / ERTm2)</name>
    <name type="common">Nematode killer fungus</name>
    <dbReference type="NCBI Taxonomy" id="1913371"/>
    <lineage>
        <taxon>Eukaryota</taxon>
        <taxon>Fungi</taxon>
        <taxon>Fungi incertae sedis</taxon>
        <taxon>Microsporidia</taxon>
        <taxon>Nematocida</taxon>
    </lineage>
</organism>
<dbReference type="SUPFAM" id="SSF56112">
    <property type="entry name" value="Protein kinase-like (PK-like)"/>
    <property type="match status" value="1"/>
</dbReference>
<dbReference type="PROSITE" id="PS50011">
    <property type="entry name" value="PROTEIN_KINASE_DOM"/>
    <property type="match status" value="1"/>
</dbReference>
<dbReference type="HOGENOM" id="CLU_909413_0_0_1"/>
<gene>
    <name evidence="8" type="ORF">NESG_01173</name>
</gene>
<dbReference type="Gene3D" id="1.10.510.10">
    <property type="entry name" value="Transferase(Phosphotransferase) domain 1"/>
    <property type="match status" value="1"/>
</dbReference>
<name>A0A086J1P2_NEMA1</name>
<keyword evidence="4" id="KW-0547">Nucleotide-binding</keyword>
<dbReference type="Pfam" id="PF00069">
    <property type="entry name" value="Pkinase"/>
    <property type="match status" value="1"/>
</dbReference>
<evidence type="ECO:0000256" key="4">
    <source>
        <dbReference type="ARBA" id="ARBA00022741"/>
    </source>
</evidence>
<dbReference type="InterPro" id="IPR011009">
    <property type="entry name" value="Kinase-like_dom_sf"/>
</dbReference>
<keyword evidence="9" id="KW-1185">Reference proteome</keyword>
<evidence type="ECO:0000256" key="6">
    <source>
        <dbReference type="ARBA" id="ARBA00022840"/>
    </source>
</evidence>
<comment type="similarity">
    <text evidence="1">Belongs to the protein kinase superfamily. CAMK Ser/Thr protein kinase family. NIM1 subfamily.</text>
</comment>
<dbReference type="RefSeq" id="XP_052904615.1">
    <property type="nucleotide sequence ID" value="XM_053048810.1"/>
</dbReference>
<evidence type="ECO:0000313" key="8">
    <source>
        <dbReference type="EMBL" id="KFG26060.1"/>
    </source>
</evidence>
<evidence type="ECO:0000256" key="1">
    <source>
        <dbReference type="ARBA" id="ARBA00010791"/>
    </source>
</evidence>
<evidence type="ECO:0000256" key="5">
    <source>
        <dbReference type="ARBA" id="ARBA00022777"/>
    </source>
</evidence>
<dbReference type="InterPro" id="IPR000719">
    <property type="entry name" value="Prot_kinase_dom"/>
</dbReference>
<dbReference type="AlphaFoldDB" id="A0A086J1P2"/>
<keyword evidence="6" id="KW-0067">ATP-binding</keyword>
<dbReference type="GO" id="GO:0004674">
    <property type="term" value="F:protein serine/threonine kinase activity"/>
    <property type="evidence" value="ECO:0007669"/>
    <property type="project" value="UniProtKB-KW"/>
</dbReference>
<dbReference type="PANTHER" id="PTHR24346:SF82">
    <property type="entry name" value="KP78A-RELATED"/>
    <property type="match status" value="1"/>
</dbReference>
<dbReference type="GO" id="GO:0035556">
    <property type="term" value="P:intracellular signal transduction"/>
    <property type="evidence" value="ECO:0007669"/>
    <property type="project" value="TreeGrafter"/>
</dbReference>
<accession>A0A086J1P2</accession>
<proteinExistence type="inferred from homology"/>
<dbReference type="OrthoDB" id="2187328at2759"/>
<keyword evidence="3" id="KW-0808">Transferase</keyword>
<comment type="caution">
    <text evidence="8">The sequence shown here is derived from an EMBL/GenBank/DDBJ whole genome shotgun (WGS) entry which is preliminary data.</text>
</comment>
<evidence type="ECO:0000256" key="2">
    <source>
        <dbReference type="ARBA" id="ARBA00022527"/>
    </source>
</evidence>
<dbReference type="EMBL" id="AKIJ01000003">
    <property type="protein sequence ID" value="KFG26060.1"/>
    <property type="molecule type" value="Genomic_DNA"/>
</dbReference>
<reference evidence="8 9" key="1">
    <citation type="journal article" date="2014" name="Genome Announc.">
        <title>Genome Sequence of the Microsporidian Species Nematocida sp1 Strain ERTm6 (ATCC PRA-372).</title>
        <authorList>
            <person name="Bakowski M.A."/>
            <person name="Priest M."/>
            <person name="Young S."/>
            <person name="Cuomo C.A."/>
            <person name="Troemel E.R."/>
        </authorList>
    </citation>
    <scope>NUCLEOTIDE SEQUENCE [LARGE SCALE GENOMIC DNA]</scope>
    <source>
        <strain evidence="8 9">ERTm6</strain>
    </source>
</reference>
<dbReference type="SMART" id="SM00220">
    <property type="entry name" value="S_TKc"/>
    <property type="match status" value="1"/>
</dbReference>
<evidence type="ECO:0000313" key="9">
    <source>
        <dbReference type="Proteomes" id="UP000054524"/>
    </source>
</evidence>
<evidence type="ECO:0000256" key="3">
    <source>
        <dbReference type="ARBA" id="ARBA00022679"/>
    </source>
</evidence>
<keyword evidence="5" id="KW-0418">Kinase</keyword>
<sequence>MQSERAQSSITLQSNPNTKKIEEEGQVYFEIYTKDGFARSISSPVPLTKSHILPGRFIRMLDTDDAPDIFSKTRILYSISSNRNSHVFLGVHTSTQQQMVIKIISTRIPENQSQAKNETQILPLLRHKSIIKYIGAKTFLSTVTIYLEYFKGTDLFFLIKKNKILPAGLALKIFRELADAIKYLHVNRICHLDIKPENIMINSRMQIKLIDFGLAQKSLKNGLVESYGGSINYASPEARKGGVYNGFLADSWSCGVVLFVMVNGFFPSSCRTPSLPHVPVKIIQIIQKLLAISPEARSPICSLDLE</sequence>
<feature type="domain" description="Protein kinase" evidence="7">
    <location>
        <begin position="73"/>
        <end position="306"/>
    </location>
</feature>